<gene>
    <name evidence="10" type="ORF">TRAPUB_14310</name>
</gene>
<dbReference type="Pfam" id="PF00270">
    <property type="entry name" value="DEAD"/>
    <property type="match status" value="1"/>
</dbReference>
<sequence length="678" mass="72915">MARSAAQFRSRQIKVAGPQRRPKLTGKDLEVLASKMCAAYKWEADPKPFQLAGVQAQLEGVDVVIQASTGAGKTAIAAGPYLWPSSAGKSTIMVCPLLSLEEEMGCNIPDVDLVVQWKLPATLSHFIQRAGRAARTQSRSGLAVLLVERSAFSPPDPSSTRPRFNLRKTAVPPATNLPSAPPIPDFATTATIEPSTPERLKHAAVAKQAAKVTKKTKKEYAEAHGLLRGTSSALKDTVPSGAQPALSLDAPDEGLSVFVQSVECRRKVWARVYESEHCGTLSTILLMLLLIPPLVFDEHCPADPSVDCCDICVPALLNQCRPGTKPTTTTVKAIKKGQPAAEFSGRLEEWRAMVYERDHPGSQWDSTGILDTPSIEHLISVGRLDNSKLAAILRGSWLWWDEYATELTELVSSWDVPFVPIPRKKPQPGGTKSSKRPANSTAVGQAKSKRARQGGKCHAYHWPLSIHLPKIGPHHHALSDTTSEDENLPLICEWIKPSVAVFNPEHLVLYTALTWKESDQYTPATYESSGATSEVAAHEEALTAPATSTAAVALGSTLRLAAHLHSPTAIPPLLPHPHPSTVPGPSQSVVSSSTLLAPPVSRTAPRPRPRYRAAAGDAADTPTATVSAGSSQGLHWPPPSATSFSLSGRFGGHNQIQANIWPAHISLFEQNPRSLEQS</sequence>
<dbReference type="OrthoDB" id="2499463at2759"/>
<dbReference type="InterPro" id="IPR050079">
    <property type="entry name" value="DEAD_box_RNA_helicase"/>
</dbReference>
<feature type="region of interest" description="Disordered" evidence="8">
    <location>
        <begin position="569"/>
        <end position="640"/>
    </location>
</feature>
<evidence type="ECO:0000259" key="9">
    <source>
        <dbReference type="Pfam" id="PF00270"/>
    </source>
</evidence>
<organism evidence="10 11">
    <name type="scientific">Trametes pubescens</name>
    <name type="common">White-rot fungus</name>
    <dbReference type="NCBI Taxonomy" id="154538"/>
    <lineage>
        <taxon>Eukaryota</taxon>
        <taxon>Fungi</taxon>
        <taxon>Dikarya</taxon>
        <taxon>Basidiomycota</taxon>
        <taxon>Agaricomycotina</taxon>
        <taxon>Agaricomycetes</taxon>
        <taxon>Polyporales</taxon>
        <taxon>Polyporaceae</taxon>
        <taxon>Trametes</taxon>
    </lineage>
</organism>
<reference evidence="10 11" key="1">
    <citation type="submission" date="2016-10" db="EMBL/GenBank/DDBJ databases">
        <title>Genome sequence of the basidiomycete white-rot fungus Trametes pubescens.</title>
        <authorList>
            <person name="Makela M.R."/>
            <person name="Granchi Z."/>
            <person name="Peng M."/>
            <person name="De Vries R.P."/>
            <person name="Grigoriev I."/>
            <person name="Riley R."/>
            <person name="Hilden K."/>
        </authorList>
    </citation>
    <scope>NUCLEOTIDE SEQUENCE [LARGE SCALE GENOMIC DNA]</scope>
    <source>
        <strain evidence="10 11">FBCC735</strain>
    </source>
</reference>
<name>A0A1M2VNR1_TRAPU</name>
<evidence type="ECO:0000313" key="10">
    <source>
        <dbReference type="EMBL" id="OJT09235.1"/>
    </source>
</evidence>
<dbReference type="InterPro" id="IPR027417">
    <property type="entry name" value="P-loop_NTPase"/>
</dbReference>
<keyword evidence="2" id="KW-0547">Nucleotide-binding</keyword>
<dbReference type="EC" id="3.6.4.13" evidence="1"/>
<evidence type="ECO:0000256" key="6">
    <source>
        <dbReference type="ARBA" id="ARBA00022884"/>
    </source>
</evidence>
<dbReference type="GO" id="GO:0005524">
    <property type="term" value="F:ATP binding"/>
    <property type="evidence" value="ECO:0007669"/>
    <property type="project" value="UniProtKB-KW"/>
</dbReference>
<feature type="compositionally biased region" description="Pro residues" evidence="8">
    <location>
        <begin position="569"/>
        <end position="582"/>
    </location>
</feature>
<proteinExistence type="predicted"/>
<keyword evidence="5" id="KW-0067">ATP-binding</keyword>
<dbReference type="AlphaFoldDB" id="A0A1M2VNR1"/>
<evidence type="ECO:0000256" key="5">
    <source>
        <dbReference type="ARBA" id="ARBA00022840"/>
    </source>
</evidence>
<dbReference type="GO" id="GO:0003723">
    <property type="term" value="F:RNA binding"/>
    <property type="evidence" value="ECO:0007669"/>
    <property type="project" value="UniProtKB-KW"/>
</dbReference>
<evidence type="ECO:0000256" key="3">
    <source>
        <dbReference type="ARBA" id="ARBA00022801"/>
    </source>
</evidence>
<dbReference type="Proteomes" id="UP000184267">
    <property type="component" value="Unassembled WGS sequence"/>
</dbReference>
<dbReference type="GO" id="GO:0016787">
    <property type="term" value="F:hydrolase activity"/>
    <property type="evidence" value="ECO:0007669"/>
    <property type="project" value="UniProtKB-KW"/>
</dbReference>
<accession>A0A1M2VNR1</accession>
<dbReference type="GO" id="GO:0003724">
    <property type="term" value="F:RNA helicase activity"/>
    <property type="evidence" value="ECO:0007669"/>
    <property type="project" value="UniProtKB-EC"/>
</dbReference>
<keyword evidence="3" id="KW-0378">Hydrolase</keyword>
<evidence type="ECO:0000256" key="7">
    <source>
        <dbReference type="ARBA" id="ARBA00047984"/>
    </source>
</evidence>
<dbReference type="PANTHER" id="PTHR47959:SF1">
    <property type="entry name" value="ATP-DEPENDENT RNA HELICASE DBPA"/>
    <property type="match status" value="1"/>
</dbReference>
<feature type="compositionally biased region" description="Low complexity" evidence="8">
    <location>
        <begin position="612"/>
        <end position="625"/>
    </location>
</feature>
<evidence type="ECO:0000313" key="11">
    <source>
        <dbReference type="Proteomes" id="UP000184267"/>
    </source>
</evidence>
<dbReference type="PANTHER" id="PTHR47959">
    <property type="entry name" value="ATP-DEPENDENT RNA HELICASE RHLE-RELATED"/>
    <property type="match status" value="1"/>
</dbReference>
<comment type="catalytic activity">
    <reaction evidence="7">
        <text>ATP + H2O = ADP + phosphate + H(+)</text>
        <dbReference type="Rhea" id="RHEA:13065"/>
        <dbReference type="ChEBI" id="CHEBI:15377"/>
        <dbReference type="ChEBI" id="CHEBI:15378"/>
        <dbReference type="ChEBI" id="CHEBI:30616"/>
        <dbReference type="ChEBI" id="CHEBI:43474"/>
        <dbReference type="ChEBI" id="CHEBI:456216"/>
        <dbReference type="EC" id="3.6.4.13"/>
    </reaction>
</comment>
<comment type="caution">
    <text evidence="10">The sequence shown here is derived from an EMBL/GenBank/DDBJ whole genome shotgun (WGS) entry which is preliminary data.</text>
</comment>
<dbReference type="SUPFAM" id="SSF52540">
    <property type="entry name" value="P-loop containing nucleoside triphosphate hydrolases"/>
    <property type="match status" value="1"/>
</dbReference>
<feature type="region of interest" description="Disordered" evidence="8">
    <location>
        <begin position="421"/>
        <end position="453"/>
    </location>
</feature>
<keyword evidence="11" id="KW-1185">Reference proteome</keyword>
<protein>
    <recommendedName>
        <fullName evidence="1">RNA helicase</fullName>
        <ecNumber evidence="1">3.6.4.13</ecNumber>
    </recommendedName>
</protein>
<dbReference type="EMBL" id="MNAD01000958">
    <property type="protein sequence ID" value="OJT09235.1"/>
    <property type="molecule type" value="Genomic_DNA"/>
</dbReference>
<dbReference type="STRING" id="154538.A0A1M2VNR1"/>
<feature type="compositionally biased region" description="Polar residues" evidence="8">
    <location>
        <begin position="430"/>
        <end position="443"/>
    </location>
</feature>
<dbReference type="GO" id="GO:0005829">
    <property type="term" value="C:cytosol"/>
    <property type="evidence" value="ECO:0007669"/>
    <property type="project" value="TreeGrafter"/>
</dbReference>
<evidence type="ECO:0000256" key="2">
    <source>
        <dbReference type="ARBA" id="ARBA00022741"/>
    </source>
</evidence>
<evidence type="ECO:0000256" key="4">
    <source>
        <dbReference type="ARBA" id="ARBA00022806"/>
    </source>
</evidence>
<keyword evidence="4" id="KW-0347">Helicase</keyword>
<keyword evidence="6" id="KW-0694">RNA-binding</keyword>
<evidence type="ECO:0000256" key="1">
    <source>
        <dbReference type="ARBA" id="ARBA00012552"/>
    </source>
</evidence>
<feature type="compositionally biased region" description="Low complexity" evidence="8">
    <location>
        <begin position="583"/>
        <end position="593"/>
    </location>
</feature>
<dbReference type="InterPro" id="IPR011545">
    <property type="entry name" value="DEAD/DEAH_box_helicase_dom"/>
</dbReference>
<dbReference type="Gene3D" id="3.40.50.300">
    <property type="entry name" value="P-loop containing nucleotide triphosphate hydrolases"/>
    <property type="match status" value="2"/>
</dbReference>
<feature type="domain" description="DEAD/DEAH-box helicase" evidence="9">
    <location>
        <begin position="48"/>
        <end position="104"/>
    </location>
</feature>
<evidence type="ECO:0000256" key="8">
    <source>
        <dbReference type="SAM" id="MobiDB-lite"/>
    </source>
</evidence>